<sequence length="306" mass="35631">MSRSQNLRHNVINQVISDMARGFLPSPLPSQSALAEMYNISRTTVRHILSHLCERGVLHQVNQDYKILRQPEVRDGFDGSSATLAEQNRLFEQAFFTMINQRQLRPGEMFSELQLARAAGVSPVVVREFLLKFSRYNLIESEKRGQWNMKKFELSWAEQLFELREMLETHALQHFLNLPDNDARWLQAKTLLERHRALRDRIGDSFRMFSQLDRDFHSLLLSAADNIFFNQSLEIISVIFHFHYQWDESDLKQRNIIAIDEHMTILSALICRSDLDAVLALRAHLESAKQSMIRSIRQGAHGLKTD</sequence>
<reference evidence="5 6" key="1">
    <citation type="submission" date="2019-05" db="EMBL/GenBank/DDBJ databases">
        <title>Genome sequence of Klebsiella sp strain TOUT106.</title>
        <authorList>
            <person name="Rahi P."/>
            <person name="Chaudhari D."/>
        </authorList>
    </citation>
    <scope>NUCLEOTIDE SEQUENCE [LARGE SCALE GENOMIC DNA]</scope>
    <source>
        <strain evidence="5 6">TOUT106</strain>
    </source>
</reference>
<evidence type="ECO:0000313" key="6">
    <source>
        <dbReference type="Proteomes" id="UP000307430"/>
    </source>
</evidence>
<feature type="domain" description="GntR C-terminal" evidence="4">
    <location>
        <begin position="159"/>
        <end position="287"/>
    </location>
</feature>
<comment type="caution">
    <text evidence="5">The sequence shown here is derived from an EMBL/GenBank/DDBJ whole genome shotgun (WGS) entry which is preliminary data.</text>
</comment>
<organism evidence="5 6">
    <name type="scientific">Klebsiella indica</name>
    <dbReference type="NCBI Taxonomy" id="2582917"/>
    <lineage>
        <taxon>Bacteria</taxon>
        <taxon>Pseudomonadati</taxon>
        <taxon>Pseudomonadota</taxon>
        <taxon>Gammaproteobacteria</taxon>
        <taxon>Enterobacterales</taxon>
        <taxon>Enterobacteriaceae</taxon>
        <taxon>Klebsiella/Raoultella group</taxon>
        <taxon>Klebsiella</taxon>
    </lineage>
</organism>
<keyword evidence="1" id="KW-0805">Transcription regulation</keyword>
<dbReference type="AlphaFoldDB" id="A0A5R9LEG6"/>
<dbReference type="InterPro" id="IPR008920">
    <property type="entry name" value="TF_FadR/GntR_C"/>
</dbReference>
<keyword evidence="2" id="KW-0238">DNA-binding</keyword>
<dbReference type="InterPro" id="IPR036390">
    <property type="entry name" value="WH_DNA-bd_sf"/>
</dbReference>
<dbReference type="Pfam" id="PF07729">
    <property type="entry name" value="FCD"/>
    <property type="match status" value="1"/>
</dbReference>
<dbReference type="SUPFAM" id="SSF46785">
    <property type="entry name" value="Winged helix' DNA-binding domain"/>
    <property type="match status" value="2"/>
</dbReference>
<keyword evidence="3" id="KW-0804">Transcription</keyword>
<dbReference type="InterPro" id="IPR000524">
    <property type="entry name" value="Tscrpt_reg_HTH_GntR"/>
</dbReference>
<dbReference type="Gene3D" id="1.20.120.530">
    <property type="entry name" value="GntR ligand-binding domain-like"/>
    <property type="match status" value="1"/>
</dbReference>
<dbReference type="SMART" id="SM00895">
    <property type="entry name" value="FCD"/>
    <property type="match status" value="1"/>
</dbReference>
<evidence type="ECO:0000259" key="4">
    <source>
        <dbReference type="SMART" id="SM00895"/>
    </source>
</evidence>
<dbReference type="PRINTS" id="PR00035">
    <property type="entry name" value="HTHGNTR"/>
</dbReference>
<dbReference type="Gene3D" id="1.10.10.10">
    <property type="entry name" value="Winged helix-like DNA-binding domain superfamily/Winged helix DNA-binding domain"/>
    <property type="match status" value="2"/>
</dbReference>
<accession>A0A5R9LEG6</accession>
<dbReference type="GO" id="GO:0003700">
    <property type="term" value="F:DNA-binding transcription factor activity"/>
    <property type="evidence" value="ECO:0007669"/>
    <property type="project" value="InterPro"/>
</dbReference>
<gene>
    <name evidence="5" type="ORF">FE839_16235</name>
</gene>
<dbReference type="EMBL" id="VCHQ01000024">
    <property type="protein sequence ID" value="TLV13938.1"/>
    <property type="molecule type" value="Genomic_DNA"/>
</dbReference>
<proteinExistence type="predicted"/>
<dbReference type="SUPFAM" id="SSF48008">
    <property type="entry name" value="GntR ligand-binding domain-like"/>
    <property type="match status" value="1"/>
</dbReference>
<name>A0A5R9LEG6_9ENTR</name>
<dbReference type="PANTHER" id="PTHR43537:SF51">
    <property type="entry name" value="HTH-TYPE TRANSCRIPTIONAL REGULATOR LGOR-RELATED"/>
    <property type="match status" value="1"/>
</dbReference>
<dbReference type="InterPro" id="IPR011711">
    <property type="entry name" value="GntR_C"/>
</dbReference>
<keyword evidence="6" id="KW-1185">Reference proteome</keyword>
<dbReference type="PANTHER" id="PTHR43537">
    <property type="entry name" value="TRANSCRIPTIONAL REGULATOR, GNTR FAMILY"/>
    <property type="match status" value="1"/>
</dbReference>
<evidence type="ECO:0000256" key="1">
    <source>
        <dbReference type="ARBA" id="ARBA00023015"/>
    </source>
</evidence>
<dbReference type="Proteomes" id="UP000307430">
    <property type="component" value="Unassembled WGS sequence"/>
</dbReference>
<dbReference type="GO" id="GO:0003677">
    <property type="term" value="F:DNA binding"/>
    <property type="evidence" value="ECO:0007669"/>
    <property type="project" value="UniProtKB-KW"/>
</dbReference>
<evidence type="ECO:0000256" key="3">
    <source>
        <dbReference type="ARBA" id="ARBA00023163"/>
    </source>
</evidence>
<evidence type="ECO:0000313" key="5">
    <source>
        <dbReference type="EMBL" id="TLV13938.1"/>
    </source>
</evidence>
<evidence type="ECO:0000256" key="2">
    <source>
        <dbReference type="ARBA" id="ARBA00023125"/>
    </source>
</evidence>
<dbReference type="RefSeq" id="WP_138361822.1">
    <property type="nucleotide sequence ID" value="NZ_JBCIVH010000023.1"/>
</dbReference>
<dbReference type="InterPro" id="IPR036388">
    <property type="entry name" value="WH-like_DNA-bd_sf"/>
</dbReference>
<protein>
    <submittedName>
        <fullName evidence="5">GntR family transcriptional regulator</fullName>
    </submittedName>
</protein>